<dbReference type="Proteomes" id="UP000295411">
    <property type="component" value="Unassembled WGS sequence"/>
</dbReference>
<dbReference type="Gene3D" id="1.50.10.100">
    <property type="entry name" value="Chondroitin AC/alginate lyase"/>
    <property type="match status" value="1"/>
</dbReference>
<dbReference type="SUPFAM" id="SSF48230">
    <property type="entry name" value="Chondroitin AC/alginate lyase"/>
    <property type="match status" value="1"/>
</dbReference>
<evidence type="ECO:0000313" key="8">
    <source>
        <dbReference type="Proteomes" id="UP000295411"/>
    </source>
</evidence>
<dbReference type="Pfam" id="PF07940">
    <property type="entry name" value="Hepar_II_III_C"/>
    <property type="match status" value="1"/>
</dbReference>
<evidence type="ECO:0000256" key="3">
    <source>
        <dbReference type="ARBA" id="ARBA00022764"/>
    </source>
</evidence>
<dbReference type="InterPro" id="IPR008929">
    <property type="entry name" value="Chondroitin_lyas"/>
</dbReference>
<evidence type="ECO:0000256" key="4">
    <source>
        <dbReference type="ARBA" id="ARBA00023239"/>
    </source>
</evidence>
<dbReference type="EMBL" id="SMTK01000001">
    <property type="protein sequence ID" value="TDK27732.1"/>
    <property type="molecule type" value="Genomic_DNA"/>
</dbReference>
<evidence type="ECO:0000256" key="1">
    <source>
        <dbReference type="ARBA" id="ARBA00004418"/>
    </source>
</evidence>
<dbReference type="PANTHER" id="PTHR39210">
    <property type="entry name" value="HEPARIN-SULFATE LYASE"/>
    <property type="match status" value="1"/>
</dbReference>
<keyword evidence="8" id="KW-1185">Reference proteome</keyword>
<dbReference type="GO" id="GO:0016829">
    <property type="term" value="F:lyase activity"/>
    <property type="evidence" value="ECO:0007669"/>
    <property type="project" value="UniProtKB-KW"/>
</dbReference>
<dbReference type="AlphaFoldDB" id="A0A4R5U2B6"/>
<feature type="region of interest" description="Disordered" evidence="5">
    <location>
        <begin position="234"/>
        <end position="255"/>
    </location>
</feature>
<accession>A0A4R5U2B6</accession>
<name>A0A4R5U2B6_9MICC</name>
<keyword evidence="4" id="KW-0456">Lyase</keyword>
<keyword evidence="3" id="KW-0574">Periplasm</keyword>
<evidence type="ECO:0000259" key="6">
    <source>
        <dbReference type="Pfam" id="PF07940"/>
    </source>
</evidence>
<proteinExistence type="predicted"/>
<dbReference type="PANTHER" id="PTHR39210:SF1">
    <property type="entry name" value="HEPARIN-SULFATE LYASE"/>
    <property type="match status" value="1"/>
</dbReference>
<organism evidence="7 8">
    <name type="scientific">Arthrobacter crusticola</name>
    <dbReference type="NCBI Taxonomy" id="2547960"/>
    <lineage>
        <taxon>Bacteria</taxon>
        <taxon>Bacillati</taxon>
        <taxon>Actinomycetota</taxon>
        <taxon>Actinomycetes</taxon>
        <taxon>Micrococcales</taxon>
        <taxon>Micrococcaceae</taxon>
        <taxon>Arthrobacter</taxon>
    </lineage>
</organism>
<sequence length="567" mass="63665">MQGSLKLFTHRRTELDWNDIPWSGVGKGAIDHPSWRMWLHSLKWVDQLVAGSLRSGPEGGSSFRELAVKVAQSWIAWDQSQGAKTLPAWDGHASGLRLTTLVGLAELVDEPWIRNAVRAHTIHCLSDDFFDGHWNHGVVQSIGGLAGALLLNLPEEIKRARSRLMDSFSVMIDSEGAVNEQATGYGRYVARLLETVVSLFDQNGFQEHIQLQKSLAKLRQFIYHSIEPSGDYVQLGDSYPNDESSGEGKPRSWFDSADDAEFPPAARVKVYREGYVFGRSGWGESRPFSDESFYSVRFGRGRVIHGHNDHMSVTWYDHGRNLIIDSGHSGYAPGVVRDHLRSPSAHNVLEIVGHRHDWSVATSLTSHQQREHSSFYEFEDSAYGVKRTRTMLAVDKGPLIFVDRAGQNGRQYHFRQLWHIAPEFELAESSQDMVRFSSARGDLELVLIRFHVTRENLHGHSGMSYWRGNLEPVQGIVARREGEALPAPCVGFDVKGEQVFLLTAAVAVPAGEDLGWSLRSDTDTTCVLRIHVGQDSFSIDVNRMTGMLSLRSRPGFPADLQRKWDKP</sequence>
<feature type="domain" description="Heparinase II/III-like C-terminal" evidence="6">
    <location>
        <begin position="303"/>
        <end position="439"/>
    </location>
</feature>
<dbReference type="GO" id="GO:0042597">
    <property type="term" value="C:periplasmic space"/>
    <property type="evidence" value="ECO:0007669"/>
    <property type="project" value="UniProtKB-SubCell"/>
</dbReference>
<keyword evidence="2" id="KW-0732">Signal</keyword>
<evidence type="ECO:0000313" key="7">
    <source>
        <dbReference type="EMBL" id="TDK27732.1"/>
    </source>
</evidence>
<dbReference type="InterPro" id="IPR012480">
    <property type="entry name" value="Hepar_II_III_C"/>
</dbReference>
<dbReference type="Gene3D" id="2.70.98.70">
    <property type="match status" value="1"/>
</dbReference>
<dbReference type="OrthoDB" id="4592556at2"/>
<comment type="subcellular location">
    <subcellularLocation>
        <location evidence="1">Periplasm</location>
    </subcellularLocation>
</comment>
<comment type="caution">
    <text evidence="7">The sequence shown here is derived from an EMBL/GenBank/DDBJ whole genome shotgun (WGS) entry which is preliminary data.</text>
</comment>
<evidence type="ECO:0000256" key="2">
    <source>
        <dbReference type="ARBA" id="ARBA00022729"/>
    </source>
</evidence>
<dbReference type="RefSeq" id="WP_133402160.1">
    <property type="nucleotide sequence ID" value="NZ_SMTK01000001.1"/>
</dbReference>
<evidence type="ECO:0000256" key="5">
    <source>
        <dbReference type="SAM" id="MobiDB-lite"/>
    </source>
</evidence>
<protein>
    <recommendedName>
        <fullName evidence="6">Heparinase II/III-like C-terminal domain-containing protein</fullName>
    </recommendedName>
</protein>
<reference evidence="7 8" key="1">
    <citation type="submission" date="2019-03" db="EMBL/GenBank/DDBJ databases">
        <title>Arthrobacter sp. nov., an bacterium isolated from biocrust in Mu Us Desert.</title>
        <authorList>
            <person name="Lixiong L."/>
        </authorList>
    </citation>
    <scope>NUCLEOTIDE SEQUENCE [LARGE SCALE GENOMIC DNA]</scope>
    <source>
        <strain evidence="7 8">SLN-3</strain>
    </source>
</reference>
<gene>
    <name evidence="7" type="ORF">E2F48_00940</name>
</gene>